<evidence type="ECO:0000313" key="1">
    <source>
        <dbReference type="EMBL" id="AKF09943.1"/>
    </source>
</evidence>
<dbReference type="STRING" id="927083.DB32_007092"/>
<dbReference type="AlphaFoldDB" id="A0A0F6W862"/>
<dbReference type="EMBL" id="CP011125">
    <property type="protein sequence ID" value="AKF09943.1"/>
    <property type="molecule type" value="Genomic_DNA"/>
</dbReference>
<gene>
    <name evidence="1" type="ORF">DB32_007092</name>
</gene>
<sequence>MEVAMNRTMIVGWLALVLAGCGDDGAGAPQLDGGAMQPSDAGAANEAAQFVAAIAAEACESAHACLETEVSFEQRLGSDTRCRAHVAASIAHVARAVDDGRARFDRARVAACLAAIDAAVCELATPVAWEAWPAECRAVIAGTIAPNAACDASVECDTGACVCGTCEAYVARGGACEDGPCAPGLQCASESLTCEPVAAALRRGDACEDFHACSGLLRCVDGVCRDGRERRTQARGEPCDAENLLCGLGLECDFDHGSVCVGPLEAGAACDDMLEISLCPEGTVCHGIAGEARCSPPLARGEECIGAGRADPCDVGLWCSYSTGRCEPVRALGERCELGEDCHSGVCEDQVCALGEDAFCS</sequence>
<dbReference type="PROSITE" id="PS51257">
    <property type="entry name" value="PROKAR_LIPOPROTEIN"/>
    <property type="match status" value="1"/>
</dbReference>
<dbReference type="KEGG" id="samy:DB32_007092"/>
<accession>A0A0F6W862</accession>
<reference evidence="1 2" key="1">
    <citation type="submission" date="2015-03" db="EMBL/GenBank/DDBJ databases">
        <title>Genome assembly of Sandaracinus amylolyticus DSM 53668.</title>
        <authorList>
            <person name="Sharma G."/>
            <person name="Subramanian S."/>
        </authorList>
    </citation>
    <scope>NUCLEOTIDE SEQUENCE [LARGE SCALE GENOMIC DNA]</scope>
    <source>
        <strain evidence="1 2">DSM 53668</strain>
    </source>
</reference>
<dbReference type="Proteomes" id="UP000034883">
    <property type="component" value="Chromosome"/>
</dbReference>
<evidence type="ECO:0000313" key="2">
    <source>
        <dbReference type="Proteomes" id="UP000034883"/>
    </source>
</evidence>
<protein>
    <submittedName>
        <fullName evidence="1">Uncharacterized protein</fullName>
    </submittedName>
</protein>
<keyword evidence="2" id="KW-1185">Reference proteome</keyword>
<organism evidence="1 2">
    <name type="scientific">Sandaracinus amylolyticus</name>
    <dbReference type="NCBI Taxonomy" id="927083"/>
    <lineage>
        <taxon>Bacteria</taxon>
        <taxon>Pseudomonadati</taxon>
        <taxon>Myxococcota</taxon>
        <taxon>Polyangia</taxon>
        <taxon>Polyangiales</taxon>
        <taxon>Sandaracinaceae</taxon>
        <taxon>Sandaracinus</taxon>
    </lineage>
</organism>
<name>A0A0F6W862_9BACT</name>
<proteinExistence type="predicted"/>